<evidence type="ECO:0000256" key="5">
    <source>
        <dbReference type="ARBA" id="ARBA00015938"/>
    </source>
</evidence>
<gene>
    <name evidence="14" type="ORF">GCM10011505_05810</name>
</gene>
<proteinExistence type="inferred from homology"/>
<evidence type="ECO:0000256" key="12">
    <source>
        <dbReference type="SAM" id="MobiDB-lite"/>
    </source>
</evidence>
<dbReference type="CDD" id="cd02856">
    <property type="entry name" value="E_set_GDE_Isoamylase_N"/>
    <property type="match status" value="1"/>
</dbReference>
<reference evidence="15" key="1">
    <citation type="journal article" date="2019" name="Int. J. Syst. Evol. Microbiol.">
        <title>The Global Catalogue of Microorganisms (GCM) 10K type strain sequencing project: providing services to taxonomists for standard genome sequencing and annotation.</title>
        <authorList>
            <consortium name="The Broad Institute Genomics Platform"/>
            <consortium name="The Broad Institute Genome Sequencing Center for Infectious Disease"/>
            <person name="Wu L."/>
            <person name="Ma J."/>
        </authorList>
    </citation>
    <scope>NUCLEOTIDE SEQUENCE [LARGE SCALE GENOMIC DNA]</scope>
    <source>
        <strain evidence="15">CGMCC 1.10188</strain>
    </source>
</reference>
<comment type="caution">
    <text evidence="14">The sequence shown here is derived from an EMBL/GenBank/DDBJ whole genome shotgun (WGS) entry which is preliminary data.</text>
</comment>
<keyword evidence="6" id="KW-0963">Cytoplasm</keyword>
<dbReference type="InterPro" id="IPR044505">
    <property type="entry name" value="GlgX_Isoamylase_N_E_set"/>
</dbReference>
<dbReference type="CDD" id="cd11326">
    <property type="entry name" value="AmyAc_Glg_debranch"/>
    <property type="match status" value="1"/>
</dbReference>
<organism evidence="14 15">
    <name type="scientific">Tistrella bauzanensis</name>
    <dbReference type="NCBI Taxonomy" id="657419"/>
    <lineage>
        <taxon>Bacteria</taxon>
        <taxon>Pseudomonadati</taxon>
        <taxon>Pseudomonadota</taxon>
        <taxon>Alphaproteobacteria</taxon>
        <taxon>Geminicoccales</taxon>
        <taxon>Geminicoccaceae</taxon>
        <taxon>Tistrella</taxon>
    </lineage>
</organism>
<evidence type="ECO:0000256" key="1">
    <source>
        <dbReference type="ARBA" id="ARBA00004496"/>
    </source>
</evidence>
<protein>
    <recommendedName>
        <fullName evidence="5 11">Malto-oligosyltrehalose trehalohydrolase</fullName>
        <ecNumber evidence="4 11">3.2.1.141</ecNumber>
    </recommendedName>
</protein>
<dbReference type="EMBL" id="BMDZ01000004">
    <property type="protein sequence ID" value="GGB27397.1"/>
    <property type="molecule type" value="Genomic_DNA"/>
</dbReference>
<evidence type="ECO:0000256" key="4">
    <source>
        <dbReference type="ARBA" id="ARBA00012268"/>
    </source>
</evidence>
<feature type="region of interest" description="Disordered" evidence="12">
    <location>
        <begin position="472"/>
        <end position="497"/>
    </location>
</feature>
<dbReference type="InterPro" id="IPR011837">
    <property type="entry name" value="Glycogen_debranch_GlgX"/>
</dbReference>
<evidence type="ECO:0000256" key="10">
    <source>
        <dbReference type="ARBA" id="ARBA00034013"/>
    </source>
</evidence>
<dbReference type="InterPro" id="IPR022567">
    <property type="entry name" value="DUF3459"/>
</dbReference>
<dbReference type="Gene3D" id="2.60.40.1180">
    <property type="entry name" value="Golgi alpha-mannosidase II"/>
    <property type="match status" value="1"/>
</dbReference>
<evidence type="ECO:0000313" key="15">
    <source>
        <dbReference type="Proteomes" id="UP000603352"/>
    </source>
</evidence>
<comment type="pathway">
    <text evidence="2">Glycan biosynthesis; trehalose biosynthesis.</text>
</comment>
<dbReference type="RefSeq" id="WP_188574727.1">
    <property type="nucleotide sequence ID" value="NZ_BMDZ01000004.1"/>
</dbReference>
<evidence type="ECO:0000256" key="8">
    <source>
        <dbReference type="ARBA" id="ARBA00023277"/>
    </source>
</evidence>
<dbReference type="InterPro" id="IPR006047">
    <property type="entry name" value="GH13_cat_dom"/>
</dbReference>
<dbReference type="Gene3D" id="1.10.10.760">
    <property type="entry name" value="E-set domains of sugar-utilizing enzymes"/>
    <property type="match status" value="1"/>
</dbReference>
<dbReference type="SMART" id="SM00642">
    <property type="entry name" value="Aamy"/>
    <property type="match status" value="1"/>
</dbReference>
<evidence type="ECO:0000256" key="6">
    <source>
        <dbReference type="ARBA" id="ARBA00022490"/>
    </source>
</evidence>
<feature type="compositionally biased region" description="Basic and acidic residues" evidence="12">
    <location>
        <begin position="472"/>
        <end position="484"/>
    </location>
</feature>
<dbReference type="CDD" id="cd11325">
    <property type="entry name" value="AmyAc_GTHase"/>
    <property type="match status" value="1"/>
</dbReference>
<evidence type="ECO:0000256" key="3">
    <source>
        <dbReference type="ARBA" id="ARBA00008061"/>
    </source>
</evidence>
<dbReference type="InterPro" id="IPR017853">
    <property type="entry name" value="GH"/>
</dbReference>
<evidence type="ECO:0000256" key="11">
    <source>
        <dbReference type="NCBIfam" id="TIGR02402"/>
    </source>
</evidence>
<feature type="domain" description="Glycosyl hydrolase family 13 catalytic" evidence="13">
    <location>
        <begin position="808"/>
        <end position="1181"/>
    </location>
</feature>
<comment type="similarity">
    <text evidence="3">Belongs to the glycosyl hydrolase 13 family.</text>
</comment>
<comment type="subcellular location">
    <subcellularLocation>
        <location evidence="1">Cytoplasm</location>
    </subcellularLocation>
</comment>
<evidence type="ECO:0000256" key="9">
    <source>
        <dbReference type="ARBA" id="ARBA00023295"/>
    </source>
</evidence>
<dbReference type="NCBIfam" id="TIGR02402">
    <property type="entry name" value="trehalose_TreZ"/>
    <property type="match status" value="1"/>
</dbReference>
<accession>A0ABQ1I9J5</accession>
<dbReference type="InterPro" id="IPR013780">
    <property type="entry name" value="Glyco_hydro_b"/>
</dbReference>
<evidence type="ECO:0000256" key="2">
    <source>
        <dbReference type="ARBA" id="ARBA00005199"/>
    </source>
</evidence>
<dbReference type="CDD" id="cd02853">
    <property type="entry name" value="E_set_MTHase_like_N"/>
    <property type="match status" value="1"/>
</dbReference>
<name>A0ABQ1I9J5_9PROT</name>
<evidence type="ECO:0000313" key="14">
    <source>
        <dbReference type="EMBL" id="GGB27397.1"/>
    </source>
</evidence>
<evidence type="ECO:0000256" key="7">
    <source>
        <dbReference type="ARBA" id="ARBA00022801"/>
    </source>
</evidence>
<dbReference type="InterPro" id="IPR004193">
    <property type="entry name" value="Glyco_hydro_13_N"/>
</dbReference>
<feature type="region of interest" description="Disordered" evidence="12">
    <location>
        <begin position="1185"/>
        <end position="1204"/>
    </location>
</feature>
<comment type="catalytic activity">
    <reaction evidence="10">
        <text>hydrolysis of (1-&gt;4)-alpha-D-glucosidic linkage in 4-alpha-D-[(1-&gt;4)-alpha-D-glucanosyl]n trehalose to yield trehalose and (1-&gt;4)-alpha-D-glucan.</text>
        <dbReference type="EC" id="3.2.1.141"/>
    </reaction>
</comment>
<dbReference type="SUPFAM" id="SSF51011">
    <property type="entry name" value="Glycosyl hydrolase domain"/>
    <property type="match status" value="1"/>
</dbReference>
<dbReference type="Pfam" id="PF11941">
    <property type="entry name" value="DUF3459"/>
    <property type="match status" value="1"/>
</dbReference>
<keyword evidence="9" id="KW-0326">Glycosidase</keyword>
<dbReference type="InterPro" id="IPR014756">
    <property type="entry name" value="Ig_E-set"/>
</dbReference>
<dbReference type="PANTHER" id="PTHR43002">
    <property type="entry name" value="GLYCOGEN DEBRANCHING ENZYME"/>
    <property type="match status" value="1"/>
</dbReference>
<keyword evidence="8" id="KW-0119">Carbohydrate metabolism</keyword>
<keyword evidence="15" id="KW-1185">Reference proteome</keyword>
<dbReference type="Pfam" id="PF00128">
    <property type="entry name" value="Alpha-amylase"/>
    <property type="match status" value="2"/>
</dbReference>
<dbReference type="NCBIfam" id="TIGR02100">
    <property type="entry name" value="glgX_debranch"/>
    <property type="match status" value="1"/>
</dbReference>
<dbReference type="Gene3D" id="2.60.40.10">
    <property type="entry name" value="Immunoglobulins"/>
    <property type="match status" value="2"/>
</dbReference>
<dbReference type="InterPro" id="IPR044901">
    <property type="entry name" value="Trehalose_TreZ_E-set_sf"/>
</dbReference>
<dbReference type="Proteomes" id="UP000603352">
    <property type="component" value="Unassembled WGS sequence"/>
</dbReference>
<dbReference type="InterPro" id="IPR012768">
    <property type="entry name" value="Trehalose_TreZ"/>
</dbReference>
<dbReference type="SUPFAM" id="SSF51445">
    <property type="entry name" value="(Trans)glycosidases"/>
    <property type="match status" value="2"/>
</dbReference>
<dbReference type="SUPFAM" id="SSF81296">
    <property type="entry name" value="E set domains"/>
    <property type="match status" value="2"/>
</dbReference>
<sequence>MPAPADRLLPGRPWPLGATWDGLGVNFAVFSGNASRIDLCLFDAQGRRQLACLTLPECTDEVWHGYLPDAGEGIVYGYRAHGPYEPERGHRFNPNKLLLDPYARQIRGRLRWSDHLFGYNLRSPRRDLSFDRRDSAPAMPKSVVTVDTFDWGDDRPPQVPWRDTVIYEAHLRGISMLRDDLRAHERGSFATLADRRFIDHLQGLGVTAVELLPVHAFVHDRRLQDMGLRNYWGYNSIGFFAPDPAYLASDTLNEMRVAIRKLHAAGIEVILDVVYNHTAEGSELGPTLSFRGLDNASYYRLVPGAERHCINDTGCGNTLNLPHPRVLQMVMDSLRHWVTHYHIDGFRFDLGVTLGREGTGFDPGSGFFDAIIQDPVLSRVKLISEPWDTGPGGYQLGNHPPPFAEWNDRYRDSLRRYWRGDPGQISALAGGLAGSSDVFDHRHRLPSASINFVTAHDGFTLRDLVSYAEKHNEANGEGNNDGHGENISANWGVEGPTDDPVIEDTRARLQRAMLATLLVSQGTPMLLGGDELGRSQQGNNNAYCQDNEISWIDWTRLDTPAGASLARFTARMVAIRRRFAVLRSRRFLHGAEHYAYGLSDIAWFGTDGQPATDDAWNDPETRAVALSRVGASDVDPDRLDVVLLLLNAGADDAVFTLPYAGLGDHGLHWRRLADSADAALEETHVTGGPMTVAARSLRLLAADLPRDPPPEWRFGHPLPAGAELLAADRTRFRLWAPDAGAVSLLLDGRAPQPMQPAGDGWFELTADCGAGSRYHYGIGDAGHGDQVLAVPDPLSRFQPDDIHGPSEVIDPRAFAWRHGDWQGRPWHEVVLLEVHVGLWGGFAGVTQRLREVAAMGFTAIELMPVNDFPGSRNWGYDGVLPYAPDSAYGRPEALKTLIDTAHGLGLMVFLDVVYNHFGPDGNYLGAYAAGFFRDDIDTPWGQAIDFRRPEVRQYFTQNALYWLMEYRVDGLRLDAVHAISEADWLDEAAQIVRRAVEPGRHVHLVLEHDENVAAHLGEGRYDAQWNDDAHHVLHVLLTGETDGYYADYAHDPAGKLARALAEGFVYQGHPSSYRDGTPRGQPSGHLPPTAFVNFIQNHDQIGNRAFGDRMTTLADPDALAAAIALLLLSPPIPLMFMGEDWGSTRPFLYFTDHNDELAPLVRDGRRREFARFSRFADDHSRARIPDPNAPLTFETSRVEPDDADDGAARARRALVAGLLALRAREIMPRLPGAASIGAGAIGPAAVRARWRLGDGQILTVLCNLGTEPVALQDRPDGRWLYVVPGAIDALEAGELRPRTTAVILSDPTPSDPEGAADEGS</sequence>
<dbReference type="Gene3D" id="3.20.20.80">
    <property type="entry name" value="Glycosidases"/>
    <property type="match status" value="2"/>
</dbReference>
<dbReference type="Pfam" id="PF02922">
    <property type="entry name" value="CBM_48"/>
    <property type="match status" value="1"/>
</dbReference>
<dbReference type="InterPro" id="IPR013783">
    <property type="entry name" value="Ig-like_fold"/>
</dbReference>
<dbReference type="EC" id="3.2.1.141" evidence="4 11"/>
<evidence type="ECO:0000259" key="13">
    <source>
        <dbReference type="SMART" id="SM00642"/>
    </source>
</evidence>
<keyword evidence="7" id="KW-0378">Hydrolase</keyword>